<accession>X1SLR4</accession>
<dbReference type="InterPro" id="IPR013783">
    <property type="entry name" value="Ig-like_fold"/>
</dbReference>
<dbReference type="CDD" id="cd00063">
    <property type="entry name" value="FN3"/>
    <property type="match status" value="1"/>
</dbReference>
<protein>
    <recommendedName>
        <fullName evidence="2">Fibronectin type-III domain-containing protein</fullName>
    </recommendedName>
</protein>
<feature type="non-terminal residue" evidence="1">
    <location>
        <position position="1"/>
    </location>
</feature>
<dbReference type="Gene3D" id="2.60.40.10">
    <property type="entry name" value="Immunoglobulins"/>
    <property type="match status" value="1"/>
</dbReference>
<evidence type="ECO:0008006" key="2">
    <source>
        <dbReference type="Google" id="ProtNLM"/>
    </source>
</evidence>
<dbReference type="EMBL" id="BARW01020639">
    <property type="protein sequence ID" value="GAI93967.1"/>
    <property type="molecule type" value="Genomic_DNA"/>
</dbReference>
<gene>
    <name evidence="1" type="ORF">S12H4_34828</name>
</gene>
<dbReference type="InterPro" id="IPR003961">
    <property type="entry name" value="FN3_dom"/>
</dbReference>
<proteinExistence type="predicted"/>
<reference evidence="1" key="1">
    <citation type="journal article" date="2014" name="Front. Microbiol.">
        <title>High frequency of phylogenetically diverse reductive dehalogenase-homologous genes in deep subseafloor sedimentary metagenomes.</title>
        <authorList>
            <person name="Kawai M."/>
            <person name="Futagami T."/>
            <person name="Toyoda A."/>
            <person name="Takaki Y."/>
            <person name="Nishi S."/>
            <person name="Hori S."/>
            <person name="Arai W."/>
            <person name="Tsubouchi T."/>
            <person name="Morono Y."/>
            <person name="Uchiyama I."/>
            <person name="Ito T."/>
            <person name="Fujiyama A."/>
            <person name="Inagaki F."/>
            <person name="Takami H."/>
        </authorList>
    </citation>
    <scope>NUCLEOTIDE SEQUENCE</scope>
    <source>
        <strain evidence="1">Expedition CK06-06</strain>
    </source>
</reference>
<sequence length="246" mass="27604">EKDIDGAGFSFWKNVGANVTDSGTYTLGANHRIRFRVRAYNDAGDSDWATSGYTYTTPNPPTNCAISLGTINITWTDNSAYEEGFQVDRQLDGGGWNLVHTTAAEAESWADTSQPNGSNEKYEYRVRAKKGTLYSAYSTSNAIFLKTCSESIALNDVYLREWSIYRTFTENVSLSDVYSRVCNWFRTFIESITLADTLQKKPAKIFTEKITFIYVSIISTGKSAPVDSCITNINCHSNKITRDWQI</sequence>
<dbReference type="SUPFAM" id="SSF49265">
    <property type="entry name" value="Fibronectin type III"/>
    <property type="match status" value="1"/>
</dbReference>
<evidence type="ECO:0000313" key="1">
    <source>
        <dbReference type="EMBL" id="GAI93967.1"/>
    </source>
</evidence>
<organism evidence="1">
    <name type="scientific">marine sediment metagenome</name>
    <dbReference type="NCBI Taxonomy" id="412755"/>
    <lineage>
        <taxon>unclassified sequences</taxon>
        <taxon>metagenomes</taxon>
        <taxon>ecological metagenomes</taxon>
    </lineage>
</organism>
<comment type="caution">
    <text evidence="1">The sequence shown here is derived from an EMBL/GenBank/DDBJ whole genome shotgun (WGS) entry which is preliminary data.</text>
</comment>
<dbReference type="InterPro" id="IPR036116">
    <property type="entry name" value="FN3_sf"/>
</dbReference>
<name>X1SLR4_9ZZZZ</name>
<dbReference type="AlphaFoldDB" id="X1SLR4"/>